<evidence type="ECO:0000313" key="1">
    <source>
        <dbReference type="EMBL" id="MEE6187581.1"/>
    </source>
</evidence>
<reference evidence="1 2" key="1">
    <citation type="submission" date="2024-01" db="EMBL/GenBank/DDBJ databases">
        <title>Niabella digestum sp. nov., isolated from waste digestion system.</title>
        <authorList>
            <person name="Zhang L."/>
        </authorList>
    </citation>
    <scope>NUCLEOTIDE SEQUENCE [LARGE SCALE GENOMIC DNA]</scope>
    <source>
        <strain evidence="1 2">A18</strain>
    </source>
</reference>
<gene>
    <name evidence="1" type="ORF">V2H41_09870</name>
</gene>
<dbReference type="RefSeq" id="WP_330974990.1">
    <property type="nucleotide sequence ID" value="NZ_JAZGLY010000005.1"/>
</dbReference>
<keyword evidence="2" id="KW-1185">Reference proteome</keyword>
<name>A0ABU7RI22_9BACT</name>
<organism evidence="1 2">
    <name type="scientific">Niabella digestorum</name>
    <dbReference type="NCBI Taxonomy" id="3117701"/>
    <lineage>
        <taxon>Bacteria</taxon>
        <taxon>Pseudomonadati</taxon>
        <taxon>Bacteroidota</taxon>
        <taxon>Chitinophagia</taxon>
        <taxon>Chitinophagales</taxon>
        <taxon>Chitinophagaceae</taxon>
        <taxon>Niabella</taxon>
    </lineage>
</organism>
<dbReference type="Proteomes" id="UP001357452">
    <property type="component" value="Unassembled WGS sequence"/>
</dbReference>
<dbReference type="EMBL" id="JAZGLY010000005">
    <property type="protein sequence ID" value="MEE6187581.1"/>
    <property type="molecule type" value="Genomic_DNA"/>
</dbReference>
<comment type="caution">
    <text evidence="1">The sequence shown here is derived from an EMBL/GenBank/DDBJ whole genome shotgun (WGS) entry which is preliminary data.</text>
</comment>
<protein>
    <submittedName>
        <fullName evidence="1">Uncharacterized protein</fullName>
    </submittedName>
</protein>
<accession>A0ABU7RI22</accession>
<sequence length="754" mass="85407">MKLLSNITWKKFIPFLVLLLFTINADAQRRKRKKNQKEQPVQVVVDTIPAYTVPITRQLMHEKVDKEQLALLAIDGVADKTIKISKDAKLNEAITEAAIKKVDWLQYEIESNDTIDARLKAHYLNGITEILKHVKTTARSKQAPIYQLPQIIATYKDLILADVHKKSIAPLIEPLSYEVATTVLLPRIFKDNPGYPDVRNIMILKTAGVSDEKTFAALKEYPDAPFTDSLIKVIGHNNPRLLYDYAQSNNRFSYRIQNIDDDPFIKTVVDIARNPSKGGQFYFPFLDNIVKGKITIEDIDNVKNDPVKYFRLLVQTQIEYTERALKGDTAIEFASLTKKLEQKAKDEFVAKINGLHELPDAVRFRSIQPLTAEELYYVAVLTHGLIYTSSYTNGVYPLMMRKAENKGDELLKKLHFDHYRKFISQAASYNTLKHFLSTFSNPADAHELMKAFVSGLEKTDGVEDGVDVADSYASIAEELPEVATEMLANIKDNLERNKTAGNKKGIAIYDILYKLFLSADTTNQINLTAELGIPPVYSVPFSSLTNENGEVICQVFFYGDSDGRNIFNGFVNMFANSNWKIDGSNKEWVVIKSAKGKPVSIYANRPLDENKGLDDQAQRSLNAYLEENNLRPTVTIHRGHSYYAETTIGYMSPYSKVVFMGSCGGFNLIDSILKKSDDAHIIASKQIGRTAINKPFFLLLTEKLRNGKDIEWIPFWKEFKMRANVAGFEDYIPPYKNLGAIFIKAYKKETGEDV</sequence>
<evidence type="ECO:0000313" key="2">
    <source>
        <dbReference type="Proteomes" id="UP001357452"/>
    </source>
</evidence>
<proteinExistence type="predicted"/>